<organism evidence="3 4">
    <name type="scientific">Rhodoplanes roseus</name>
    <dbReference type="NCBI Taxonomy" id="29409"/>
    <lineage>
        <taxon>Bacteria</taxon>
        <taxon>Pseudomonadati</taxon>
        <taxon>Pseudomonadota</taxon>
        <taxon>Alphaproteobacteria</taxon>
        <taxon>Hyphomicrobiales</taxon>
        <taxon>Nitrobacteraceae</taxon>
        <taxon>Rhodoplanes</taxon>
    </lineage>
</organism>
<dbReference type="AlphaFoldDB" id="A0A327L463"/>
<feature type="region of interest" description="Disordered" evidence="1">
    <location>
        <begin position="513"/>
        <end position="543"/>
    </location>
</feature>
<dbReference type="Pfam" id="PF00501">
    <property type="entry name" value="AMP-binding"/>
    <property type="match status" value="1"/>
</dbReference>
<dbReference type="InterPro" id="IPR050237">
    <property type="entry name" value="ATP-dep_AMP-bd_enzyme"/>
</dbReference>
<dbReference type="Gene3D" id="3.40.50.12780">
    <property type="entry name" value="N-terminal domain of ligase-like"/>
    <property type="match status" value="1"/>
</dbReference>
<keyword evidence="4" id="KW-1185">Reference proteome</keyword>
<dbReference type="RefSeq" id="WP_111418859.1">
    <property type="nucleotide sequence ID" value="NZ_NPEX01000050.1"/>
</dbReference>
<sequence>MILGDSSPDELTLAQHAGRVTLDDLIARALARAPDALALVDGGHRETTAGGAPLRLTWAEVDRIVSAIAHRLRMLGLSTDSVVALQLPNTAEQILAILGVLRAGMIAAPLPLLWRRAELAAALGRVSAKAVIAGGRVGDTSPAEVAVLAAADTFTVRSVCVFGSDLPDGAVPMDSLLTTTTPGRIAAVERPVNPAAHVAVVTFDTDLGGPVAVARSHVELLAAGLSIALECRMEHGTTVVSTLQPSSLAGLSTGLVPWLLLGGTLALHVPFDTAELGRQLENLDGRVVTLPGPLAHRLLEAGILAKAPKLQGVIAVWRTPERLAAAADWPKSACSLVDLQVFGETGLVASRRGADGRPAPVCDGAVTAPRTTPGATLVAEIARSDTGTLKMRGSIVPRFPFPSGAERGSAPFLQVAPDGWVDTRQPCRVEKDSRAMTVTAPPSGFVSIGGYRVTLTEIERVTDEIAPGSTLLALPDILMGQRLFGHAGHGDATRDALVSRGISPLVVAAFRERRTASEPSEPMAATRVPSVHGSVDAPLTATA</sequence>
<evidence type="ECO:0000313" key="4">
    <source>
        <dbReference type="Proteomes" id="UP000249130"/>
    </source>
</evidence>
<dbReference type="InterPro" id="IPR042099">
    <property type="entry name" value="ANL_N_sf"/>
</dbReference>
<dbReference type="PANTHER" id="PTHR43767:SF1">
    <property type="entry name" value="NONRIBOSOMAL PEPTIDE SYNTHASE PES1 (EUROFUNG)-RELATED"/>
    <property type="match status" value="1"/>
</dbReference>
<name>A0A327L463_9BRAD</name>
<protein>
    <recommendedName>
        <fullName evidence="2">AMP-dependent synthetase/ligase domain-containing protein</fullName>
    </recommendedName>
</protein>
<dbReference type="SUPFAM" id="SSF56801">
    <property type="entry name" value="Acetyl-CoA synthetase-like"/>
    <property type="match status" value="1"/>
</dbReference>
<proteinExistence type="predicted"/>
<dbReference type="PANTHER" id="PTHR43767">
    <property type="entry name" value="LONG-CHAIN-FATTY-ACID--COA LIGASE"/>
    <property type="match status" value="1"/>
</dbReference>
<dbReference type="Proteomes" id="UP000249130">
    <property type="component" value="Unassembled WGS sequence"/>
</dbReference>
<evidence type="ECO:0000313" key="3">
    <source>
        <dbReference type="EMBL" id="RAI44292.1"/>
    </source>
</evidence>
<dbReference type="EMBL" id="NPEX01000050">
    <property type="protein sequence ID" value="RAI44292.1"/>
    <property type="molecule type" value="Genomic_DNA"/>
</dbReference>
<dbReference type="OrthoDB" id="7842397at2"/>
<feature type="domain" description="AMP-dependent synthetase/ligase" evidence="2">
    <location>
        <begin position="28"/>
        <end position="305"/>
    </location>
</feature>
<comment type="caution">
    <text evidence="3">The sequence shown here is derived from an EMBL/GenBank/DDBJ whole genome shotgun (WGS) entry which is preliminary data.</text>
</comment>
<reference evidence="3 4" key="1">
    <citation type="submission" date="2017-07" db="EMBL/GenBank/DDBJ databases">
        <title>Draft Genome Sequences of Select Purple Nonsulfur Bacteria.</title>
        <authorList>
            <person name="Lasarre B."/>
            <person name="Mckinlay J.B."/>
        </authorList>
    </citation>
    <scope>NUCLEOTIDE SEQUENCE [LARGE SCALE GENOMIC DNA]</scope>
    <source>
        <strain evidence="3 4">DSM 5909</strain>
    </source>
</reference>
<evidence type="ECO:0000259" key="2">
    <source>
        <dbReference type="Pfam" id="PF00501"/>
    </source>
</evidence>
<accession>A0A327L463</accession>
<dbReference type="InterPro" id="IPR000873">
    <property type="entry name" value="AMP-dep_synth/lig_dom"/>
</dbReference>
<gene>
    <name evidence="3" type="ORF">CH341_09785</name>
</gene>
<evidence type="ECO:0000256" key="1">
    <source>
        <dbReference type="SAM" id="MobiDB-lite"/>
    </source>
</evidence>